<reference evidence="2 3" key="1">
    <citation type="submission" date="2019-03" db="EMBL/GenBank/DDBJ databases">
        <title>Bradyrhizobium diversity isolated from nodules of Chamaecrista fasciculata.</title>
        <authorList>
            <person name="Klepa M.S."/>
            <person name="Urquiaga M.O."/>
            <person name="Hungria M."/>
            <person name="Delamuta J.R."/>
        </authorList>
    </citation>
    <scope>NUCLEOTIDE SEQUENCE [LARGE SCALE GENOMIC DNA]</scope>
    <source>
        <strain evidence="2 3">CNPSo 3448</strain>
    </source>
</reference>
<name>A0A4Y9LG55_9BRAD</name>
<keyword evidence="1" id="KW-0472">Membrane</keyword>
<dbReference type="RefSeq" id="WP_135178189.1">
    <property type="nucleotide sequence ID" value="NZ_JBIYER010000001.1"/>
</dbReference>
<accession>A0A4Y9LG55</accession>
<dbReference type="OrthoDB" id="9930058at2"/>
<dbReference type="Proteomes" id="UP000297966">
    <property type="component" value="Unassembled WGS sequence"/>
</dbReference>
<evidence type="ECO:0000313" key="2">
    <source>
        <dbReference type="EMBL" id="TFV41364.1"/>
    </source>
</evidence>
<proteinExistence type="predicted"/>
<dbReference type="EMBL" id="SPQT01000029">
    <property type="protein sequence ID" value="TFV41364.1"/>
    <property type="molecule type" value="Genomic_DNA"/>
</dbReference>
<sequence>MEAALIAFLIIFGVVEILGGFSVFVVAKSAIHEILGTLAMGFAVMTFGLAALLSEFKLVRELLEKSKSPPPLTN</sequence>
<evidence type="ECO:0008006" key="4">
    <source>
        <dbReference type="Google" id="ProtNLM"/>
    </source>
</evidence>
<evidence type="ECO:0000256" key="1">
    <source>
        <dbReference type="SAM" id="Phobius"/>
    </source>
</evidence>
<keyword evidence="1" id="KW-0812">Transmembrane</keyword>
<keyword evidence="3" id="KW-1185">Reference proteome</keyword>
<gene>
    <name evidence="2" type="ORF">E4K65_36345</name>
</gene>
<organism evidence="2 3">
    <name type="scientific">Bradyrhizobium niftali</name>
    <dbReference type="NCBI Taxonomy" id="2560055"/>
    <lineage>
        <taxon>Bacteria</taxon>
        <taxon>Pseudomonadati</taxon>
        <taxon>Pseudomonadota</taxon>
        <taxon>Alphaproteobacteria</taxon>
        <taxon>Hyphomicrobiales</taxon>
        <taxon>Nitrobacteraceae</taxon>
        <taxon>Bradyrhizobium</taxon>
    </lineage>
</organism>
<keyword evidence="1" id="KW-1133">Transmembrane helix</keyword>
<dbReference type="AlphaFoldDB" id="A0A4Y9LG55"/>
<feature type="transmembrane region" description="Helical" evidence="1">
    <location>
        <begin position="6"/>
        <end position="27"/>
    </location>
</feature>
<comment type="caution">
    <text evidence="2">The sequence shown here is derived from an EMBL/GenBank/DDBJ whole genome shotgun (WGS) entry which is preliminary data.</text>
</comment>
<evidence type="ECO:0000313" key="3">
    <source>
        <dbReference type="Proteomes" id="UP000297966"/>
    </source>
</evidence>
<protein>
    <recommendedName>
        <fullName evidence="4">Activity regulator of membrane protease YbbK</fullName>
    </recommendedName>
</protein>
<feature type="transmembrane region" description="Helical" evidence="1">
    <location>
        <begin position="34"/>
        <end position="53"/>
    </location>
</feature>